<evidence type="ECO:0000256" key="3">
    <source>
        <dbReference type="SAM" id="SignalP"/>
    </source>
</evidence>
<dbReference type="RefSeq" id="WP_236292882.1">
    <property type="nucleotide sequence ID" value="NZ_CAKMMW010000034.1"/>
</dbReference>
<dbReference type="Proteomes" id="UP000838821">
    <property type="component" value="Unassembled WGS sequence"/>
</dbReference>
<feature type="domain" description="Copper amine oxidase-like N-terminal" evidence="4">
    <location>
        <begin position="497"/>
        <end position="603"/>
    </location>
</feature>
<feature type="signal peptide" evidence="3">
    <location>
        <begin position="1"/>
        <end position="28"/>
    </location>
</feature>
<sequence>MYLSKKCMGGFFSLLLFIVSILPASVGAASAFIEDSNLETAIREALIKPTGELYPKDLEKLTSLYPQGEKITSLKGLEYAVNLTSLYLPNHKITDISSIGSLVNLTFLALDRNQISDITPLRSLTKLKKLVISNNAIKDLSPLRGKTQLTDLLIGNNQINDLTPLSELPLTWLIAESNQISNIDAIAGITTLQHVYLGNNKIQDIPLLEKSDRLKTVSLEQNPVSSYAQAYLAKLKSKGIAVKWTATVEQAPESSMNERIIEDETLERLIKTKLEKAPGETLTKQDLSSLIEIKSTQDGSIKSLKGLEFATNLKSLSLRNQQIRNLEPLRNAKKLYHLNLENNYITDISPLENMSKMEILSLPNNNIQQIDSIKTMPQLHLLDLSNNIITDISPIGGRSQISEIKLSINPIQDITPLKTVRNTVNNVGISLYNTKVTDLTPLLDNSTISSLLLPSNPELSKQSGKVIEEIKNRNVIVYQGEFDDKELAAFQNKIRIKINGKVQQFEQAPIIINGTTLVPFRGILEALKAEVQWDDASKSIRATKNGIIITLQIGSNQAKVNDVPITLEAAPRIVNGNTLVPARFISEALQAKVGWVSEYRIVDIVSE</sequence>
<dbReference type="InterPro" id="IPR025875">
    <property type="entry name" value="Leu-rich_rpt_4"/>
</dbReference>
<dbReference type="SUPFAM" id="SSF52075">
    <property type="entry name" value="Outer arm dynein light chain 1"/>
    <property type="match status" value="1"/>
</dbReference>
<keyword evidence="2" id="KW-0677">Repeat</keyword>
<dbReference type="PANTHER" id="PTHR46652:SF3">
    <property type="entry name" value="LEUCINE-RICH REPEAT-CONTAINING PROTEIN 9"/>
    <property type="match status" value="1"/>
</dbReference>
<dbReference type="InterPro" id="IPR050836">
    <property type="entry name" value="SDS22/Internalin_LRR"/>
</dbReference>
<name>A0ABM9CZX7_9BACL</name>
<evidence type="ECO:0000256" key="1">
    <source>
        <dbReference type="ARBA" id="ARBA00022614"/>
    </source>
</evidence>
<dbReference type="Pfam" id="PF12799">
    <property type="entry name" value="LRR_4"/>
    <property type="match status" value="4"/>
</dbReference>
<evidence type="ECO:0000256" key="2">
    <source>
        <dbReference type="ARBA" id="ARBA00022737"/>
    </source>
</evidence>
<comment type="caution">
    <text evidence="5">The sequence shown here is derived from an EMBL/GenBank/DDBJ whole genome shotgun (WGS) entry which is preliminary data.</text>
</comment>
<dbReference type="InterPro" id="IPR001611">
    <property type="entry name" value="Leu-rich_rpt"/>
</dbReference>
<dbReference type="InterPro" id="IPR036582">
    <property type="entry name" value="Mao_N_sf"/>
</dbReference>
<keyword evidence="1" id="KW-0433">Leucine-rich repeat</keyword>
<evidence type="ECO:0000259" key="4">
    <source>
        <dbReference type="Pfam" id="PF07833"/>
    </source>
</evidence>
<dbReference type="PROSITE" id="PS51450">
    <property type="entry name" value="LRR"/>
    <property type="match status" value="8"/>
</dbReference>
<dbReference type="EMBL" id="CAKMMW010000034">
    <property type="protein sequence ID" value="CAH1229799.1"/>
    <property type="molecule type" value="Genomic_DNA"/>
</dbReference>
<dbReference type="SUPFAM" id="SSF55383">
    <property type="entry name" value="Copper amine oxidase, domain N"/>
    <property type="match status" value="1"/>
</dbReference>
<keyword evidence="3" id="KW-0732">Signal</keyword>
<feature type="chain" id="PRO_5046221989" description="Copper amine oxidase-like N-terminal domain-containing protein" evidence="3">
    <location>
        <begin position="29"/>
        <end position="607"/>
    </location>
</feature>
<protein>
    <recommendedName>
        <fullName evidence="4">Copper amine oxidase-like N-terminal domain-containing protein</fullName>
    </recommendedName>
</protein>
<dbReference type="Gene3D" id="3.80.10.10">
    <property type="entry name" value="Ribonuclease Inhibitor"/>
    <property type="match status" value="2"/>
</dbReference>
<dbReference type="InterPro" id="IPR003591">
    <property type="entry name" value="Leu-rich_rpt_typical-subtyp"/>
</dbReference>
<reference evidence="5" key="1">
    <citation type="submission" date="2022-01" db="EMBL/GenBank/DDBJ databases">
        <authorList>
            <person name="Criscuolo A."/>
        </authorList>
    </citation>
    <scope>NUCLEOTIDE SEQUENCE</scope>
    <source>
        <strain evidence="5">CIP111891</strain>
    </source>
</reference>
<organism evidence="5 6">
    <name type="scientific">Paenibacillus allorhizoplanae</name>
    <dbReference type="NCBI Taxonomy" id="2905648"/>
    <lineage>
        <taxon>Bacteria</taxon>
        <taxon>Bacillati</taxon>
        <taxon>Bacillota</taxon>
        <taxon>Bacilli</taxon>
        <taxon>Bacillales</taxon>
        <taxon>Paenibacillaceae</taxon>
        <taxon>Paenibacillus</taxon>
    </lineage>
</organism>
<accession>A0ABM9CZX7</accession>
<dbReference type="PANTHER" id="PTHR46652">
    <property type="entry name" value="LEUCINE-RICH REPEAT AND IQ DOMAIN-CONTAINING PROTEIN 1-RELATED"/>
    <property type="match status" value="1"/>
</dbReference>
<proteinExistence type="predicted"/>
<dbReference type="SUPFAM" id="SSF52058">
    <property type="entry name" value="L domain-like"/>
    <property type="match status" value="1"/>
</dbReference>
<dbReference type="Gene3D" id="3.30.457.10">
    <property type="entry name" value="Copper amine oxidase-like, N-terminal domain"/>
    <property type="match status" value="1"/>
</dbReference>
<evidence type="ECO:0000313" key="5">
    <source>
        <dbReference type="EMBL" id="CAH1229799.1"/>
    </source>
</evidence>
<gene>
    <name evidence="5" type="ORF">PAECIP111891_06553</name>
</gene>
<evidence type="ECO:0000313" key="6">
    <source>
        <dbReference type="Proteomes" id="UP000838821"/>
    </source>
</evidence>
<dbReference type="InterPro" id="IPR012854">
    <property type="entry name" value="Cu_amine_oxidase-like_N"/>
</dbReference>
<keyword evidence="6" id="KW-1185">Reference proteome</keyword>
<dbReference type="SMART" id="SM00365">
    <property type="entry name" value="LRR_SD22"/>
    <property type="match status" value="10"/>
</dbReference>
<dbReference type="Pfam" id="PF07833">
    <property type="entry name" value="Cu_amine_oxidN1"/>
    <property type="match status" value="1"/>
</dbReference>
<dbReference type="SMART" id="SM00369">
    <property type="entry name" value="LRR_TYP"/>
    <property type="match status" value="4"/>
</dbReference>
<dbReference type="InterPro" id="IPR032675">
    <property type="entry name" value="LRR_dom_sf"/>
</dbReference>